<dbReference type="EMBL" id="CAOS01000011">
    <property type="protein sequence ID" value="CCO08653.1"/>
    <property type="molecule type" value="Genomic_DNA"/>
</dbReference>
<feature type="active site" description="Electrophile" evidence="9">
    <location>
        <position position="94"/>
    </location>
</feature>
<comment type="subcellular location">
    <subcellularLocation>
        <location evidence="9 10">Cytoplasm</location>
    </subcellularLocation>
</comment>
<dbReference type="NCBIfam" id="TIGR00419">
    <property type="entry name" value="tim"/>
    <property type="match status" value="1"/>
</dbReference>
<evidence type="ECO:0000256" key="4">
    <source>
        <dbReference type="ARBA" id="ARBA00019397"/>
    </source>
</evidence>
<dbReference type="UniPathway" id="UPA00138"/>
<feature type="active site" description="Proton acceptor" evidence="9">
    <location>
        <position position="166"/>
    </location>
</feature>
<comment type="subunit">
    <text evidence="9 10">Homodimer.</text>
</comment>
<dbReference type="GO" id="GO:0019563">
    <property type="term" value="P:glycerol catabolic process"/>
    <property type="evidence" value="ECO:0007669"/>
    <property type="project" value="TreeGrafter"/>
</dbReference>
<evidence type="ECO:0000256" key="10">
    <source>
        <dbReference type="RuleBase" id="RU363013"/>
    </source>
</evidence>
<feature type="binding site" evidence="9">
    <location>
        <begin position="9"/>
        <end position="11"/>
    </location>
    <ligand>
        <name>substrate</name>
    </ligand>
</feature>
<name>K8EAJ5_9FIRM</name>
<keyword evidence="8 9" id="KW-0413">Isomerase</keyword>
<dbReference type="GO" id="GO:0006094">
    <property type="term" value="P:gluconeogenesis"/>
    <property type="evidence" value="ECO:0007669"/>
    <property type="project" value="UniProtKB-UniRule"/>
</dbReference>
<dbReference type="CDD" id="cd00311">
    <property type="entry name" value="TIM"/>
    <property type="match status" value="1"/>
</dbReference>
<evidence type="ECO:0000256" key="3">
    <source>
        <dbReference type="ARBA" id="ARBA00011940"/>
    </source>
</evidence>
<feature type="binding site" evidence="9">
    <location>
        <position position="172"/>
    </location>
    <ligand>
        <name>substrate</name>
    </ligand>
</feature>
<evidence type="ECO:0000256" key="8">
    <source>
        <dbReference type="ARBA" id="ARBA00023235"/>
    </source>
</evidence>
<proteinExistence type="inferred from homology"/>
<evidence type="ECO:0000256" key="6">
    <source>
        <dbReference type="ARBA" id="ARBA00022490"/>
    </source>
</evidence>
<dbReference type="GO" id="GO:0005829">
    <property type="term" value="C:cytosol"/>
    <property type="evidence" value="ECO:0007669"/>
    <property type="project" value="TreeGrafter"/>
</dbReference>
<dbReference type="PROSITE" id="PS00171">
    <property type="entry name" value="TIM_1"/>
    <property type="match status" value="1"/>
</dbReference>
<dbReference type="PROSITE" id="PS51440">
    <property type="entry name" value="TIM_2"/>
    <property type="match status" value="1"/>
</dbReference>
<dbReference type="GO" id="GO:0006096">
    <property type="term" value="P:glycolytic process"/>
    <property type="evidence" value="ECO:0007669"/>
    <property type="project" value="UniProtKB-UniRule"/>
</dbReference>
<dbReference type="HAMAP" id="MF_00147_B">
    <property type="entry name" value="TIM_B"/>
    <property type="match status" value="1"/>
</dbReference>
<comment type="pathway">
    <text evidence="1 9 10">Carbohydrate degradation; glycolysis; D-glyceraldehyde 3-phosphate from glycerone phosphate: step 1/1.</text>
</comment>
<feature type="binding site" evidence="9">
    <location>
        <position position="212"/>
    </location>
    <ligand>
        <name>substrate</name>
    </ligand>
</feature>
<comment type="function">
    <text evidence="9">Involved in the gluconeogenesis. Catalyzes stereospecifically the conversion of dihydroxyacetone phosphate (DHAP) to D-glyceraldehyde-3-phosphate (G3P).</text>
</comment>
<dbReference type="STRING" id="1121428.DESHY_40203"/>
<dbReference type="PANTHER" id="PTHR21139">
    <property type="entry name" value="TRIOSEPHOSPHATE ISOMERASE"/>
    <property type="match status" value="1"/>
</dbReference>
<accession>K8EAJ5</accession>
<dbReference type="GO" id="GO:0046166">
    <property type="term" value="P:glyceraldehyde-3-phosphate biosynthetic process"/>
    <property type="evidence" value="ECO:0007669"/>
    <property type="project" value="TreeGrafter"/>
</dbReference>
<dbReference type="SUPFAM" id="SSF51351">
    <property type="entry name" value="Triosephosphate isomerase (TIM)"/>
    <property type="match status" value="1"/>
</dbReference>
<dbReference type="AlphaFoldDB" id="K8EAJ5"/>
<dbReference type="InterPro" id="IPR000652">
    <property type="entry name" value="Triosephosphate_isomerase"/>
</dbReference>
<evidence type="ECO:0000313" key="11">
    <source>
        <dbReference type="EMBL" id="CCO08653.1"/>
    </source>
</evidence>
<organism evidence="11 12">
    <name type="scientific">Desulforamulus hydrothermalis Lam5 = DSM 18033</name>
    <dbReference type="NCBI Taxonomy" id="1121428"/>
    <lineage>
        <taxon>Bacteria</taxon>
        <taxon>Bacillati</taxon>
        <taxon>Bacillota</taxon>
        <taxon>Clostridia</taxon>
        <taxon>Eubacteriales</taxon>
        <taxon>Peptococcaceae</taxon>
        <taxon>Desulforamulus</taxon>
    </lineage>
</organism>
<keyword evidence="6 9" id="KW-0963">Cytoplasm</keyword>
<gene>
    <name evidence="9 11" type="primary">tpiA</name>
    <name evidence="11" type="ORF">DESHY_40203</name>
</gene>
<evidence type="ECO:0000256" key="7">
    <source>
        <dbReference type="ARBA" id="ARBA00023152"/>
    </source>
</evidence>
<protein>
    <recommendedName>
        <fullName evidence="4 9">Triosephosphate isomerase</fullName>
        <shortName evidence="9">TIM</shortName>
        <shortName evidence="9">TPI</shortName>
        <ecNumber evidence="3 9">5.3.1.1</ecNumber>
    </recommendedName>
    <alternativeName>
        <fullName evidence="9">Triose-phosphate isomerase</fullName>
    </alternativeName>
</protein>
<comment type="catalytic activity">
    <reaction evidence="9 10">
        <text>D-glyceraldehyde 3-phosphate = dihydroxyacetone phosphate</text>
        <dbReference type="Rhea" id="RHEA:18585"/>
        <dbReference type="ChEBI" id="CHEBI:57642"/>
        <dbReference type="ChEBI" id="CHEBI:59776"/>
        <dbReference type="EC" id="5.3.1.1"/>
    </reaction>
</comment>
<comment type="pathway">
    <text evidence="9 10">Carbohydrate biosynthesis; gluconeogenesis.</text>
</comment>
<keyword evidence="7 9" id="KW-0324">Glycolysis</keyword>
<evidence type="ECO:0000256" key="9">
    <source>
        <dbReference type="HAMAP-Rule" id="MF_00147"/>
    </source>
</evidence>
<dbReference type="GO" id="GO:0004807">
    <property type="term" value="F:triose-phosphate isomerase activity"/>
    <property type="evidence" value="ECO:0007669"/>
    <property type="project" value="UniProtKB-UniRule"/>
</dbReference>
<dbReference type="Gene3D" id="3.20.20.70">
    <property type="entry name" value="Aldolase class I"/>
    <property type="match status" value="1"/>
</dbReference>
<dbReference type="eggNOG" id="COG0149">
    <property type="taxonomic scope" value="Bacteria"/>
</dbReference>
<reference evidence="11 12" key="1">
    <citation type="journal article" date="2013" name="Genome Announc.">
        <title>Genome Sequence of the Sulfate-Reducing Bacterium Desulfotomaculum hydrothermale Lam5(T).</title>
        <authorList>
            <person name="Amin O."/>
            <person name="Fardeau M.L."/>
            <person name="Valette O."/>
            <person name="Hirschler-Rea A."/>
            <person name="Barbe V."/>
            <person name="Medigue C."/>
            <person name="Vacherie B."/>
            <person name="Ollivier B."/>
            <person name="Bertin P.N."/>
            <person name="Dolla A."/>
        </authorList>
    </citation>
    <scope>NUCLEOTIDE SEQUENCE [LARGE SCALE GENOMIC DNA]</scope>
    <source>
        <strain evidence="12">Lam5 / DSM 18033</strain>
    </source>
</reference>
<dbReference type="UniPathway" id="UPA00109">
    <property type="reaction ID" value="UER00189"/>
</dbReference>
<dbReference type="InterPro" id="IPR035990">
    <property type="entry name" value="TIM_sf"/>
</dbReference>
<feature type="binding site" evidence="9">
    <location>
        <begin position="233"/>
        <end position="234"/>
    </location>
    <ligand>
        <name>substrate</name>
    </ligand>
</feature>
<dbReference type="FunFam" id="3.20.20.70:FF:000016">
    <property type="entry name" value="Triosephosphate isomerase"/>
    <property type="match status" value="1"/>
</dbReference>
<keyword evidence="12" id="KW-1185">Reference proteome</keyword>
<evidence type="ECO:0000256" key="5">
    <source>
        <dbReference type="ARBA" id="ARBA00022432"/>
    </source>
</evidence>
<evidence type="ECO:0000256" key="2">
    <source>
        <dbReference type="ARBA" id="ARBA00007422"/>
    </source>
</evidence>
<dbReference type="InterPro" id="IPR022896">
    <property type="entry name" value="TrioseP_Isoase_bac/euk"/>
</dbReference>
<dbReference type="PANTHER" id="PTHR21139:SF42">
    <property type="entry name" value="TRIOSEPHOSPHATE ISOMERASE"/>
    <property type="match status" value="1"/>
</dbReference>
<comment type="similarity">
    <text evidence="2 9 10">Belongs to the triosephosphate isomerase family.</text>
</comment>
<dbReference type="Pfam" id="PF00121">
    <property type="entry name" value="TIM"/>
    <property type="match status" value="1"/>
</dbReference>
<comment type="caution">
    <text evidence="11">The sequence shown here is derived from an EMBL/GenBank/DDBJ whole genome shotgun (WGS) entry which is preliminary data.</text>
</comment>
<dbReference type="EC" id="5.3.1.1" evidence="3 9"/>
<evidence type="ECO:0000313" key="12">
    <source>
        <dbReference type="Proteomes" id="UP000009315"/>
    </source>
</evidence>
<dbReference type="Proteomes" id="UP000009315">
    <property type="component" value="Unassembled WGS sequence"/>
</dbReference>
<dbReference type="InterPro" id="IPR020861">
    <property type="entry name" value="Triosephosphate_isomerase_AS"/>
</dbReference>
<sequence length="249" mass="26098">MRQKIIAGNWKMHKTTDEARQFVQALQEKLTDCRAAVVICPPFTALAAVAEVLAGSKLALGAQNMHWADQGAYTGEISPLMLQDCGCRYVILGHSERRQYFGETDGQVNQKVKAALAHGLLPVVCVGETLAQRQGGLTETVVGSQTAAALAGLTPEQVAGLVIAYEPVWAIGTGQTASEQDAQQVNQYIRALLAEQYGQAAAAAVRILYGGSVKPANAASLLAQPDIDGALVGGASLKAADFLGIIQAV</sequence>
<evidence type="ECO:0000256" key="1">
    <source>
        <dbReference type="ARBA" id="ARBA00004680"/>
    </source>
</evidence>
<dbReference type="RefSeq" id="WP_008412182.1">
    <property type="nucleotide sequence ID" value="NZ_CAOS01000011.1"/>
</dbReference>
<keyword evidence="5 9" id="KW-0312">Gluconeogenesis</keyword>
<dbReference type="InterPro" id="IPR013785">
    <property type="entry name" value="Aldolase_TIM"/>
</dbReference>